<reference evidence="15" key="2">
    <citation type="submission" date="2019-06" db="EMBL/GenBank/DDBJ databases">
        <title>Genomics analysis of Aphanomyces spp. identifies a new class of oomycete effector associated with host adaptation.</title>
        <authorList>
            <person name="Gaulin E."/>
        </authorList>
    </citation>
    <scope>NUCLEOTIDE SEQUENCE</scope>
    <source>
        <strain evidence="15">CBS 578.67</strain>
    </source>
</reference>
<dbReference type="EMBL" id="CAADRA010005316">
    <property type="protein sequence ID" value="VFT88475.1"/>
    <property type="molecule type" value="Genomic_DNA"/>
</dbReference>
<keyword evidence="10" id="KW-0256">Endoplasmic reticulum</keyword>
<accession>A0A485KTZ0</accession>
<evidence type="ECO:0000256" key="13">
    <source>
        <dbReference type="SAM" id="Phobius"/>
    </source>
</evidence>
<keyword evidence="12 13" id="KW-0472">Membrane</keyword>
<dbReference type="Gene3D" id="1.25.40.10">
    <property type="entry name" value="Tetratricopeptide repeat domain"/>
    <property type="match status" value="2"/>
</dbReference>
<dbReference type="AlphaFoldDB" id="A0A485KTZ0"/>
<evidence type="ECO:0000256" key="3">
    <source>
        <dbReference type="ARBA" id="ARBA00004922"/>
    </source>
</evidence>
<dbReference type="SUPFAM" id="SSF48452">
    <property type="entry name" value="TPR-like"/>
    <property type="match status" value="1"/>
</dbReference>
<evidence type="ECO:0000256" key="11">
    <source>
        <dbReference type="ARBA" id="ARBA00022989"/>
    </source>
</evidence>
<gene>
    <name evidence="16" type="primary">Aste57867_11617</name>
    <name evidence="15" type="ORF">As57867_011574</name>
    <name evidence="16" type="ORF">ASTE57867_11617</name>
</gene>
<keyword evidence="7 13" id="KW-0812">Transmembrane</keyword>
<evidence type="ECO:0000259" key="14">
    <source>
        <dbReference type="Pfam" id="PF08409"/>
    </source>
</evidence>
<keyword evidence="6" id="KW-0808">Transferase</keyword>
<dbReference type="EMBL" id="VJMH01005295">
    <property type="protein sequence ID" value="KAF0697731.1"/>
    <property type="molecule type" value="Genomic_DNA"/>
</dbReference>
<proteinExistence type="inferred from homology"/>
<dbReference type="GO" id="GO:0004169">
    <property type="term" value="F:dolichyl-phosphate-mannose-protein mannosyltransferase activity"/>
    <property type="evidence" value="ECO:0007669"/>
    <property type="project" value="UniProtKB-EC"/>
</dbReference>
<keyword evidence="9" id="KW-0802">TPR repeat</keyword>
<evidence type="ECO:0000313" key="16">
    <source>
        <dbReference type="EMBL" id="VFT88475.1"/>
    </source>
</evidence>
<evidence type="ECO:0000313" key="17">
    <source>
        <dbReference type="Proteomes" id="UP000332933"/>
    </source>
</evidence>
<evidence type="ECO:0000256" key="1">
    <source>
        <dbReference type="ARBA" id="ARBA00004141"/>
    </source>
</evidence>
<feature type="transmembrane region" description="Helical" evidence="13">
    <location>
        <begin position="353"/>
        <end position="381"/>
    </location>
</feature>
<feature type="transmembrane region" description="Helical" evidence="13">
    <location>
        <begin position="134"/>
        <end position="153"/>
    </location>
</feature>
<evidence type="ECO:0000313" key="15">
    <source>
        <dbReference type="EMBL" id="KAF0697731.1"/>
    </source>
</evidence>
<reference evidence="16 17" key="1">
    <citation type="submission" date="2019-03" db="EMBL/GenBank/DDBJ databases">
        <authorList>
            <person name="Gaulin E."/>
            <person name="Dumas B."/>
        </authorList>
    </citation>
    <scope>NUCLEOTIDE SEQUENCE [LARGE SCALE GENOMIC DNA]</scope>
    <source>
        <strain evidence="16">CBS 568.67</strain>
    </source>
</reference>
<dbReference type="GO" id="GO:0016020">
    <property type="term" value="C:membrane"/>
    <property type="evidence" value="ECO:0007669"/>
    <property type="project" value="UniProtKB-SubCell"/>
</dbReference>
<dbReference type="UniPathway" id="UPA00378"/>
<evidence type="ECO:0000256" key="6">
    <source>
        <dbReference type="ARBA" id="ARBA00022679"/>
    </source>
</evidence>
<comment type="pathway">
    <text evidence="3">Protein modification; protein glycosylation.</text>
</comment>
<name>A0A485KTZ0_9STRA</name>
<evidence type="ECO:0000256" key="9">
    <source>
        <dbReference type="ARBA" id="ARBA00022803"/>
    </source>
</evidence>
<evidence type="ECO:0000256" key="12">
    <source>
        <dbReference type="ARBA" id="ARBA00023136"/>
    </source>
</evidence>
<keyword evidence="17" id="KW-1185">Reference proteome</keyword>
<comment type="similarity">
    <text evidence="4">Belongs to the TMTC family.</text>
</comment>
<evidence type="ECO:0000256" key="4">
    <source>
        <dbReference type="ARBA" id="ARBA00007882"/>
    </source>
</evidence>
<dbReference type="Pfam" id="PF08409">
    <property type="entry name" value="TMTC_DUF1736"/>
    <property type="match status" value="1"/>
</dbReference>
<feature type="domain" description="DUF1736" evidence="14">
    <location>
        <begin position="304"/>
        <end position="359"/>
    </location>
</feature>
<comment type="subcellular location">
    <subcellularLocation>
        <location evidence="2">Endoplasmic reticulum</location>
    </subcellularLocation>
    <subcellularLocation>
        <location evidence="1">Membrane</location>
        <topology evidence="1">Multi-pass membrane protein</topology>
    </subcellularLocation>
</comment>
<organism evidence="16 17">
    <name type="scientific">Aphanomyces stellatus</name>
    <dbReference type="NCBI Taxonomy" id="120398"/>
    <lineage>
        <taxon>Eukaryota</taxon>
        <taxon>Sar</taxon>
        <taxon>Stramenopiles</taxon>
        <taxon>Oomycota</taxon>
        <taxon>Saprolegniomycetes</taxon>
        <taxon>Saprolegniales</taxon>
        <taxon>Verrucalvaceae</taxon>
        <taxon>Aphanomyces</taxon>
    </lineage>
</organism>
<evidence type="ECO:0000256" key="2">
    <source>
        <dbReference type="ARBA" id="ARBA00004240"/>
    </source>
</evidence>
<evidence type="ECO:0000256" key="10">
    <source>
        <dbReference type="ARBA" id="ARBA00022824"/>
    </source>
</evidence>
<dbReference type="GO" id="GO:0005783">
    <property type="term" value="C:endoplasmic reticulum"/>
    <property type="evidence" value="ECO:0007669"/>
    <property type="project" value="UniProtKB-SubCell"/>
</dbReference>
<protein>
    <recommendedName>
        <fullName evidence="5">dolichyl-phosphate-mannose--protein mannosyltransferase</fullName>
        <ecNumber evidence="5">2.4.1.109</ecNumber>
    </recommendedName>
</protein>
<feature type="transmembrane region" description="Helical" evidence="13">
    <location>
        <begin position="402"/>
        <end position="422"/>
    </location>
</feature>
<dbReference type="Proteomes" id="UP000332933">
    <property type="component" value="Unassembled WGS sequence"/>
</dbReference>
<keyword evidence="11 13" id="KW-1133">Transmembrane helix</keyword>
<dbReference type="PANTHER" id="PTHR44227:SF3">
    <property type="entry name" value="PROTEIN O-MANNOSYL-TRANSFERASE TMTC4"/>
    <property type="match status" value="1"/>
</dbReference>
<dbReference type="InterPro" id="IPR019734">
    <property type="entry name" value="TPR_rpt"/>
</dbReference>
<dbReference type="InterPro" id="IPR013618">
    <property type="entry name" value="TMTC_DUF1736"/>
</dbReference>
<dbReference type="InterPro" id="IPR011990">
    <property type="entry name" value="TPR-like_helical_dom_sf"/>
</dbReference>
<keyword evidence="8" id="KW-0677">Repeat</keyword>
<dbReference type="InterPro" id="IPR052346">
    <property type="entry name" value="O-mannosyl-transferase_TMTC"/>
</dbReference>
<dbReference type="PANTHER" id="PTHR44227">
    <property type="match status" value="1"/>
</dbReference>
<evidence type="ECO:0000256" key="5">
    <source>
        <dbReference type="ARBA" id="ARBA00012839"/>
    </source>
</evidence>
<sequence length="754" mass="82685">MTGFVPFAPGRVPIKGLNSTNQSHGITISLTNYIVHMVVSFHRPNMRARIDGAAVAATAWIAFANSLSGQFVWDDRGAILNNLDVHSDVSSLQDLLVHDFWGMNLSLPQSHKSFRPLTVLTFRLNYMVDGLHPWGYHLVNVFLHAVASVLVVFTGRALFGREHSAPLLAGLLFAAHPIHCDSVASVVGRADILCTVLSLVAFLTHHQGLDHPSISVWRVIATIVCVVSATLAKESGVTTFAILLALEVYHHCRSTTSTSRWRRLGRCTCLVLAAAATIAWRISLNGQHKLFEWSIYENEFVHLPRGTQVLSYAHVHALYLWKLLWPHHLCYDYGWKTIDAISSVWDVRNAGTIVAYGVVLGGSAIVTMWANHLFVVVALALCPFVPASHVFFPVGTILAERLLYFPSVGFSLGVGCVLAHAVTASSAPLGRVLRGVYVILLLLALGRTVRRNQDWHNEASLFGSALEVAPTSVKVLTNVGKERRITDPARAAFYLDVAVDLMPQNGLAHLNLAAAYGQLEKPLHAMQHLVHAIALEAQPKAYTALSQHLVAFWETHATQKGEASKTLEMAASFIQEAMERGETSPSMYYGQAKVAYAKGQAHDTIAWLHRTLEANRRVAARGYDVDEQVDGCFIDTMLGLAWEKTQLVPPASETDASVSYNDVYASLLPRHDDMVACLTLVNNAAAYWHRRGRAQDALALIQAAVTRHPSHEVLWANAGFMAESLGDAVLARECFQAALELAPTTMAHLAVKLY</sequence>
<evidence type="ECO:0000256" key="8">
    <source>
        <dbReference type="ARBA" id="ARBA00022737"/>
    </source>
</evidence>
<dbReference type="EC" id="2.4.1.109" evidence="5"/>
<evidence type="ECO:0000256" key="7">
    <source>
        <dbReference type="ARBA" id="ARBA00022692"/>
    </source>
</evidence>
<dbReference type="OrthoDB" id="66906at2759"/>
<dbReference type="GO" id="GO:0030968">
    <property type="term" value="P:endoplasmic reticulum unfolded protein response"/>
    <property type="evidence" value="ECO:0007669"/>
    <property type="project" value="TreeGrafter"/>
</dbReference>
<dbReference type="SMART" id="SM00028">
    <property type="entry name" value="TPR"/>
    <property type="match status" value="5"/>
</dbReference>